<proteinExistence type="predicted"/>
<evidence type="ECO:0000313" key="1">
    <source>
        <dbReference type="EMBL" id="SEP89300.1"/>
    </source>
</evidence>
<dbReference type="EMBL" id="FOFB01000003">
    <property type="protein sequence ID" value="SEP89300.1"/>
    <property type="molecule type" value="Genomic_DNA"/>
</dbReference>
<accession>A0A1H9BJY5</accession>
<organism evidence="1 2">
    <name type="scientific">Neolewinella agarilytica</name>
    <dbReference type="NCBI Taxonomy" id="478744"/>
    <lineage>
        <taxon>Bacteria</taxon>
        <taxon>Pseudomonadati</taxon>
        <taxon>Bacteroidota</taxon>
        <taxon>Saprospiria</taxon>
        <taxon>Saprospirales</taxon>
        <taxon>Lewinellaceae</taxon>
        <taxon>Neolewinella</taxon>
    </lineage>
</organism>
<reference evidence="2" key="1">
    <citation type="submission" date="2016-10" db="EMBL/GenBank/DDBJ databases">
        <authorList>
            <person name="Varghese N."/>
            <person name="Submissions S."/>
        </authorList>
    </citation>
    <scope>NUCLEOTIDE SEQUENCE [LARGE SCALE GENOMIC DNA]</scope>
    <source>
        <strain evidence="2">DSM 24740</strain>
    </source>
</reference>
<evidence type="ECO:0000313" key="2">
    <source>
        <dbReference type="Proteomes" id="UP000199021"/>
    </source>
</evidence>
<protein>
    <submittedName>
        <fullName evidence="1">Uncharacterized protein</fullName>
    </submittedName>
</protein>
<name>A0A1H9BJY5_9BACT</name>
<dbReference type="Proteomes" id="UP000199021">
    <property type="component" value="Unassembled WGS sequence"/>
</dbReference>
<gene>
    <name evidence="1" type="ORF">SAMN05444359_103162</name>
</gene>
<sequence length="127" mass="14249">MIIISDLDYAEIENHTGWHLRLHGDGSGSLRHDQLPAHHLHFPVGTFDLSPARSLSQRCRGNKSGPVCTALRYHAAMENKINECRCVSGSWTTEMMEKAIGSMQMAVDAGSSERSCRMLRRQWLAAR</sequence>
<dbReference type="AlphaFoldDB" id="A0A1H9BJY5"/>
<dbReference type="InParanoid" id="A0A1H9BJY5"/>
<keyword evidence="2" id="KW-1185">Reference proteome</keyword>